<dbReference type="PROSITE" id="PS00540">
    <property type="entry name" value="FERRITIN_1"/>
    <property type="match status" value="1"/>
</dbReference>
<evidence type="ECO:0000256" key="4">
    <source>
        <dbReference type="ARBA" id="ARBA00022490"/>
    </source>
</evidence>
<dbReference type="Proteomes" id="UP000694723">
    <property type="component" value="Unplaced"/>
</dbReference>
<evidence type="ECO:0000313" key="15">
    <source>
        <dbReference type="Ensembl" id="ENSSSCP00045013376.1"/>
    </source>
</evidence>
<dbReference type="GO" id="GO:0006826">
    <property type="term" value="P:iron ion transport"/>
    <property type="evidence" value="ECO:0007669"/>
    <property type="project" value="InterPro"/>
</dbReference>
<evidence type="ECO:0000313" key="16">
    <source>
        <dbReference type="Ensembl" id="ENSSSCP00060046435.1"/>
    </source>
</evidence>
<dbReference type="Gene3D" id="1.20.1260.10">
    <property type="match status" value="1"/>
</dbReference>
<dbReference type="GO" id="GO:0006879">
    <property type="term" value="P:intracellular iron ion homeostasis"/>
    <property type="evidence" value="ECO:0007669"/>
    <property type="project" value="UniProtKB-KW"/>
</dbReference>
<dbReference type="Proteomes" id="UP000694728">
    <property type="component" value="Unplaced"/>
</dbReference>
<evidence type="ECO:0000256" key="8">
    <source>
        <dbReference type="ARBA" id="ARBA00023329"/>
    </source>
</evidence>
<comment type="subcellular location">
    <subcellularLocation>
        <location evidence="9">Autolysosome</location>
    </subcellularLocation>
    <subcellularLocation>
        <location evidence="1">Cytoplasm</location>
    </subcellularLocation>
</comment>
<evidence type="ECO:0000256" key="9">
    <source>
        <dbReference type="ARBA" id="ARBA00044942"/>
    </source>
</evidence>
<dbReference type="PROSITE" id="PS00204">
    <property type="entry name" value="FERRITIN_2"/>
    <property type="match status" value="1"/>
</dbReference>
<evidence type="ECO:0000256" key="1">
    <source>
        <dbReference type="ARBA" id="ARBA00004496"/>
    </source>
</evidence>
<reference evidence="16" key="1">
    <citation type="submission" date="2025-05" db="UniProtKB">
        <authorList>
            <consortium name="Ensembl"/>
        </authorList>
    </citation>
    <scope>IDENTIFICATION</scope>
</reference>
<comment type="similarity">
    <text evidence="2 13">Belongs to the ferritin family.</text>
</comment>
<gene>
    <name evidence="15" type="primary">FTL</name>
</gene>
<organism evidence="16 17">
    <name type="scientific">Sus scrofa</name>
    <name type="common">Pig</name>
    <dbReference type="NCBI Taxonomy" id="9823"/>
    <lineage>
        <taxon>Eukaryota</taxon>
        <taxon>Metazoa</taxon>
        <taxon>Chordata</taxon>
        <taxon>Craniata</taxon>
        <taxon>Vertebrata</taxon>
        <taxon>Euteleostomi</taxon>
        <taxon>Mammalia</taxon>
        <taxon>Eutheria</taxon>
        <taxon>Laurasiatheria</taxon>
        <taxon>Artiodactyla</taxon>
        <taxon>Suina</taxon>
        <taxon>Suidae</taxon>
        <taxon>Sus</taxon>
    </lineage>
</organism>
<keyword evidence="3 13" id="KW-0409">Iron storage</keyword>
<evidence type="ECO:0000256" key="11">
    <source>
        <dbReference type="ARBA" id="ARBA00047045"/>
    </source>
</evidence>
<dbReference type="GO" id="GO:0044754">
    <property type="term" value="C:autolysosome"/>
    <property type="evidence" value="ECO:0007669"/>
    <property type="project" value="UniProtKB-SubCell"/>
</dbReference>
<dbReference type="SUPFAM" id="SSF47240">
    <property type="entry name" value="Ferritin-like"/>
    <property type="match status" value="1"/>
</dbReference>
<evidence type="ECO:0000256" key="10">
    <source>
        <dbReference type="ARBA" id="ARBA00045578"/>
    </source>
</evidence>
<sequence length="285" mass="32141">MEFFQRGGGVRGPRGHFSYFCNYWAGGRAGEEWSRRTINLSRATLWRLSPWAPSLAVTGDWASPATAASSSEASWSPQWSQPSDSASQLSSVSGTSQHHFLSLAPYCRPAMSSQVRQNYSTEVEAFVNRLINMHLQASYTYLSLGFYFNRDDVALEGVSHFFRELAEEKREGSERLLKMQNQRGGRALFQDVQKPSQDEWGKTQDAMEAALHLEKGLNQALVDLHALGSARADPHLCDFLENHFLDEEVKLIKKMGDHLTNLRRLSGPQAGLGEYLFERLTLKHD</sequence>
<dbReference type="InterPro" id="IPR001519">
    <property type="entry name" value="Ferritin"/>
</dbReference>
<keyword evidence="7" id="KW-0458">Lysosome</keyword>
<evidence type="ECO:0000256" key="7">
    <source>
        <dbReference type="ARBA" id="ARBA00023228"/>
    </source>
</evidence>
<dbReference type="Ensembl" id="ENSSSCT00060105586.1">
    <property type="protein sequence ID" value="ENSSSCP00060046435.1"/>
    <property type="gene ID" value="ENSSSCG00060076854.1"/>
</dbReference>
<dbReference type="GO" id="GO:0008199">
    <property type="term" value="F:ferric iron binding"/>
    <property type="evidence" value="ECO:0007669"/>
    <property type="project" value="InterPro"/>
</dbReference>
<comment type="subunit">
    <text evidence="11">Oligomer of 24 subunits. There are two types of subunits: L (light) chain and H (heavy) chain. The major chain can be light or heavy, depending on the species and tissue type. The functional molecule forms a roughly spherical shell with a diameter of 12 nm and contains a central cavity into which the insoluble mineral iron core is deposited. Interacts with NCOA4.</text>
</comment>
<comment type="function">
    <text evidence="10">Stores iron in a soluble, non-toxic, readily available form. Important for iron homeostasis. Iron is taken up in the ferrous form and deposited as ferric hydroxides after oxidation. Also plays a role in delivery of iron to cells. Mediates iron uptake in capsule cells of the developing kidney. Delivery to lysosomes by the cargo receptor NCOA4 for autophagic degradation and release or iron.</text>
</comment>
<evidence type="ECO:0000313" key="17">
    <source>
        <dbReference type="Proteomes" id="UP000694723"/>
    </source>
</evidence>
<dbReference type="PANTHER" id="PTHR11431:SF47">
    <property type="entry name" value="FERRITIN LIGHT CHAIN"/>
    <property type="match status" value="1"/>
</dbReference>
<dbReference type="AlphaFoldDB" id="A0A8D0HUU8"/>
<dbReference type="FunFam" id="1.20.1260.10:FF:000009">
    <property type="entry name" value="Ferritin light chain"/>
    <property type="match status" value="1"/>
</dbReference>
<keyword evidence="4" id="KW-0963">Cytoplasm</keyword>
<evidence type="ECO:0000259" key="14">
    <source>
        <dbReference type="PROSITE" id="PS50905"/>
    </source>
</evidence>
<feature type="binding site" evidence="12">
    <location>
        <position position="214"/>
    </location>
    <ligand>
        <name>Fe cation</name>
        <dbReference type="ChEBI" id="CHEBI:24875"/>
        <label>1</label>
    </ligand>
</feature>
<evidence type="ECO:0000256" key="6">
    <source>
        <dbReference type="ARBA" id="ARBA00023004"/>
    </source>
</evidence>
<dbReference type="InterPro" id="IPR009078">
    <property type="entry name" value="Ferritin-like_SF"/>
</dbReference>
<dbReference type="InterPro" id="IPR008331">
    <property type="entry name" value="Ferritin_DPS_dom"/>
</dbReference>
<dbReference type="GO" id="GO:0031410">
    <property type="term" value="C:cytoplasmic vesicle"/>
    <property type="evidence" value="ECO:0007669"/>
    <property type="project" value="UniProtKB-KW"/>
</dbReference>
<dbReference type="Ensembl" id="ENSSSCT00045019508.1">
    <property type="protein sequence ID" value="ENSSSCP00045013376.1"/>
    <property type="gene ID" value="ENSSSCG00045011521.1"/>
</dbReference>
<name>A0A8D0HUU8_PIG</name>
<keyword evidence="8" id="KW-0968">Cytoplasmic vesicle</keyword>
<accession>A0A8D0HUU8</accession>
<evidence type="ECO:0000256" key="3">
    <source>
        <dbReference type="ARBA" id="ARBA00022434"/>
    </source>
</evidence>
<evidence type="ECO:0000256" key="13">
    <source>
        <dbReference type="RuleBase" id="RU361145"/>
    </source>
</evidence>
<evidence type="ECO:0000256" key="5">
    <source>
        <dbReference type="ARBA" id="ARBA00022723"/>
    </source>
</evidence>
<dbReference type="CDD" id="cd00904">
    <property type="entry name" value="Ferritin"/>
    <property type="match status" value="1"/>
</dbReference>
<protein>
    <recommendedName>
        <fullName evidence="13">Ferritin</fullName>
    </recommendedName>
</protein>
<dbReference type="InterPro" id="IPR014034">
    <property type="entry name" value="Ferritin_CS"/>
</dbReference>
<keyword evidence="6 12" id="KW-0408">Iron</keyword>
<dbReference type="InterPro" id="IPR012347">
    <property type="entry name" value="Ferritin-like"/>
</dbReference>
<dbReference type="PROSITE" id="PS50905">
    <property type="entry name" value="FERRITIN_LIKE"/>
    <property type="match status" value="1"/>
</dbReference>
<evidence type="ECO:0000256" key="12">
    <source>
        <dbReference type="PIRSR" id="PIRSR601519-1"/>
    </source>
</evidence>
<proteinExistence type="inferred from homology"/>
<dbReference type="InterPro" id="IPR009040">
    <property type="entry name" value="Ferritin-like_diiron"/>
</dbReference>
<keyword evidence="5 12" id="KW-0479">Metal-binding</keyword>
<evidence type="ECO:0000256" key="2">
    <source>
        <dbReference type="ARBA" id="ARBA00007513"/>
    </source>
</evidence>
<dbReference type="PANTHER" id="PTHR11431">
    <property type="entry name" value="FERRITIN"/>
    <property type="match status" value="1"/>
</dbReference>
<feature type="domain" description="Ferritin-like diiron" evidence="14">
    <location>
        <begin position="117"/>
        <end position="266"/>
    </location>
</feature>
<dbReference type="Pfam" id="PF00210">
    <property type="entry name" value="Ferritin"/>
    <property type="match status" value="1"/>
</dbReference>